<dbReference type="Pfam" id="PF13456">
    <property type="entry name" value="RVT_3"/>
    <property type="match status" value="1"/>
</dbReference>
<evidence type="ECO:0000259" key="1">
    <source>
        <dbReference type="Pfam" id="PF13456"/>
    </source>
</evidence>
<dbReference type="GO" id="GO:0003676">
    <property type="term" value="F:nucleic acid binding"/>
    <property type="evidence" value="ECO:0007669"/>
    <property type="project" value="InterPro"/>
</dbReference>
<dbReference type="EMBL" id="JAMYWD010000002">
    <property type="protein sequence ID" value="KAJ4977843.1"/>
    <property type="molecule type" value="Genomic_DNA"/>
</dbReference>
<keyword evidence="3" id="KW-1185">Reference proteome</keyword>
<protein>
    <recommendedName>
        <fullName evidence="1">RNase H type-1 domain-containing protein</fullName>
    </recommendedName>
</protein>
<dbReference type="PANTHER" id="PTHR47723:SF24">
    <property type="entry name" value="RNASE H TYPE-1 DOMAIN-CONTAINING PROTEIN"/>
    <property type="match status" value="1"/>
</dbReference>
<sequence length="236" mass="26421">MSFVAFMCWYLWKAWNDFYFDNVNSSPLNVIRCVDRAWHNYFNAIESNASQQPSSSNEVRDLSSSTTWIVPSMDVVKINADAALNHLNQGGIAFICRDYVGKPLIAISQRCCFPSIAAGEACAISEGLSRMLQLGHSNIEVEYDNMEVIRMLIRATSQSDIYAFDVVRDVKMLLSDDITVSFSHIHRGANSVAHSLARRALTLTGGLVGLYPIYGYLSHVPLCIIPVTLMNSFKFY</sequence>
<dbReference type="Proteomes" id="UP001141806">
    <property type="component" value="Unassembled WGS sequence"/>
</dbReference>
<dbReference type="PANTHER" id="PTHR47723">
    <property type="entry name" value="OS05G0353850 PROTEIN"/>
    <property type="match status" value="1"/>
</dbReference>
<organism evidence="2 3">
    <name type="scientific">Protea cynaroides</name>
    <dbReference type="NCBI Taxonomy" id="273540"/>
    <lineage>
        <taxon>Eukaryota</taxon>
        <taxon>Viridiplantae</taxon>
        <taxon>Streptophyta</taxon>
        <taxon>Embryophyta</taxon>
        <taxon>Tracheophyta</taxon>
        <taxon>Spermatophyta</taxon>
        <taxon>Magnoliopsida</taxon>
        <taxon>Proteales</taxon>
        <taxon>Proteaceae</taxon>
        <taxon>Protea</taxon>
    </lineage>
</organism>
<dbReference type="Gene3D" id="3.30.420.10">
    <property type="entry name" value="Ribonuclease H-like superfamily/Ribonuclease H"/>
    <property type="match status" value="1"/>
</dbReference>
<name>A0A9Q0KVW4_9MAGN</name>
<evidence type="ECO:0000313" key="2">
    <source>
        <dbReference type="EMBL" id="KAJ4977843.1"/>
    </source>
</evidence>
<feature type="domain" description="RNase H type-1" evidence="1">
    <location>
        <begin position="80"/>
        <end position="200"/>
    </location>
</feature>
<dbReference type="InterPro" id="IPR053151">
    <property type="entry name" value="RNase_H-like"/>
</dbReference>
<gene>
    <name evidence="2" type="ORF">NE237_008623</name>
</gene>
<accession>A0A9Q0KVW4</accession>
<reference evidence="2" key="1">
    <citation type="journal article" date="2023" name="Plant J.">
        <title>The genome of the king protea, Protea cynaroides.</title>
        <authorList>
            <person name="Chang J."/>
            <person name="Duong T.A."/>
            <person name="Schoeman C."/>
            <person name="Ma X."/>
            <person name="Roodt D."/>
            <person name="Barker N."/>
            <person name="Li Z."/>
            <person name="Van de Peer Y."/>
            <person name="Mizrachi E."/>
        </authorList>
    </citation>
    <scope>NUCLEOTIDE SEQUENCE</scope>
    <source>
        <tissue evidence="2">Young leaves</tissue>
    </source>
</reference>
<dbReference type="AlphaFoldDB" id="A0A9Q0KVW4"/>
<dbReference type="OrthoDB" id="1906820at2759"/>
<comment type="caution">
    <text evidence="2">The sequence shown here is derived from an EMBL/GenBank/DDBJ whole genome shotgun (WGS) entry which is preliminary data.</text>
</comment>
<dbReference type="InterPro" id="IPR044730">
    <property type="entry name" value="RNase_H-like_dom_plant"/>
</dbReference>
<proteinExistence type="predicted"/>
<dbReference type="CDD" id="cd06222">
    <property type="entry name" value="RNase_H_like"/>
    <property type="match status" value="1"/>
</dbReference>
<dbReference type="InterPro" id="IPR036397">
    <property type="entry name" value="RNaseH_sf"/>
</dbReference>
<dbReference type="GO" id="GO:0004523">
    <property type="term" value="F:RNA-DNA hybrid ribonuclease activity"/>
    <property type="evidence" value="ECO:0007669"/>
    <property type="project" value="InterPro"/>
</dbReference>
<evidence type="ECO:0000313" key="3">
    <source>
        <dbReference type="Proteomes" id="UP001141806"/>
    </source>
</evidence>
<dbReference type="InterPro" id="IPR012337">
    <property type="entry name" value="RNaseH-like_sf"/>
</dbReference>
<dbReference type="InterPro" id="IPR002156">
    <property type="entry name" value="RNaseH_domain"/>
</dbReference>
<dbReference type="SUPFAM" id="SSF53098">
    <property type="entry name" value="Ribonuclease H-like"/>
    <property type="match status" value="1"/>
</dbReference>